<evidence type="ECO:0008006" key="4">
    <source>
        <dbReference type="Google" id="ProtNLM"/>
    </source>
</evidence>
<evidence type="ECO:0000313" key="2">
    <source>
        <dbReference type="EMBL" id="MCK9685472.1"/>
    </source>
</evidence>
<evidence type="ECO:0000313" key="3">
    <source>
        <dbReference type="Proteomes" id="UP001139353"/>
    </source>
</evidence>
<dbReference type="AlphaFoldDB" id="A0A9X2BYJ6"/>
<keyword evidence="3" id="KW-1185">Reference proteome</keyword>
<comment type="caution">
    <text evidence="2">The sequence shown here is derived from an EMBL/GenBank/DDBJ whole genome shotgun (WGS) entry which is preliminary data.</text>
</comment>
<gene>
    <name evidence="2" type="ORF">LPC04_07095</name>
</gene>
<dbReference type="EMBL" id="JAJLJH010000001">
    <property type="protein sequence ID" value="MCK9685472.1"/>
    <property type="molecule type" value="Genomic_DNA"/>
</dbReference>
<dbReference type="Proteomes" id="UP001139353">
    <property type="component" value="Unassembled WGS sequence"/>
</dbReference>
<protein>
    <recommendedName>
        <fullName evidence="4">J domain-containing protein</fullName>
    </recommendedName>
</protein>
<sequence>MTPWQTLGVATDVAVPELRRRYAALIKEFRPETHPQDFARIREAYEVVLPHARRREALAAERAEEAEVATAQVEAVAQAGIDAVPLATGAAAPVEVIAPPPVEETPAEQDAEPALAAHFRRFHGQAAAATGSDDEAHLPALRELLAARTQATLDDSQALEFALMRWFIEADAPPLTLLFETGRAFDWHRHPARLSSWLSPWALRQMEARLALSRDLVHARHFSGNAWLRRLHSTRPGRLMLVWRPAAVEAGFWAERWRNASEDADARPLAACLNPVALQRMRGPASTDLLVGLAVAAFAPDLGNAAVWALVATAIVFGLRRLLQVIAKLPETHRARVVARAILGNKIIVGIVAVVGAWLAAIVSVTPEPGSRALAVAALLGTPLALLVASLAWRVAAWIELALAMPFQWREAVDRLEFDGLVRSNATPPGRPFGRRLGFLKRLASMRAALRLQPLEIATRERPPRARPFTLVKLGQPGGGQNRWRMLWFGAWVLFALLRLVHAFGGGN</sequence>
<organism evidence="2 3">
    <name type="scientific">Scleromatobacter humisilvae</name>
    <dbReference type="NCBI Taxonomy" id="2897159"/>
    <lineage>
        <taxon>Bacteria</taxon>
        <taxon>Pseudomonadati</taxon>
        <taxon>Pseudomonadota</taxon>
        <taxon>Betaproteobacteria</taxon>
        <taxon>Burkholderiales</taxon>
        <taxon>Sphaerotilaceae</taxon>
        <taxon>Scleromatobacter</taxon>
    </lineage>
</organism>
<evidence type="ECO:0000256" key="1">
    <source>
        <dbReference type="SAM" id="Phobius"/>
    </source>
</evidence>
<feature type="transmembrane region" description="Helical" evidence="1">
    <location>
        <begin position="337"/>
        <end position="361"/>
    </location>
</feature>
<keyword evidence="1" id="KW-1133">Transmembrane helix</keyword>
<dbReference type="InterPro" id="IPR036869">
    <property type="entry name" value="J_dom_sf"/>
</dbReference>
<dbReference type="RefSeq" id="WP_275681474.1">
    <property type="nucleotide sequence ID" value="NZ_JAJLJH010000001.1"/>
</dbReference>
<dbReference type="SUPFAM" id="SSF46565">
    <property type="entry name" value="Chaperone J-domain"/>
    <property type="match status" value="1"/>
</dbReference>
<keyword evidence="1" id="KW-0812">Transmembrane</keyword>
<proteinExistence type="predicted"/>
<reference evidence="2" key="1">
    <citation type="submission" date="2021-11" db="EMBL/GenBank/DDBJ databases">
        <title>BS-T2-15 a new species belonging to the Comamonadaceae family isolated from the soil of a French oak forest.</title>
        <authorList>
            <person name="Mieszkin S."/>
            <person name="Alain K."/>
        </authorList>
    </citation>
    <scope>NUCLEOTIDE SEQUENCE</scope>
    <source>
        <strain evidence="2">BS-T2-15</strain>
    </source>
</reference>
<accession>A0A9X2BYJ6</accession>
<name>A0A9X2BYJ6_9BURK</name>
<feature type="transmembrane region" description="Helical" evidence="1">
    <location>
        <begin position="486"/>
        <end position="505"/>
    </location>
</feature>
<dbReference type="Gene3D" id="1.10.287.110">
    <property type="entry name" value="DnaJ domain"/>
    <property type="match status" value="1"/>
</dbReference>
<keyword evidence="1" id="KW-0472">Membrane</keyword>
<feature type="transmembrane region" description="Helical" evidence="1">
    <location>
        <begin position="289"/>
        <end position="317"/>
    </location>
</feature>
<feature type="transmembrane region" description="Helical" evidence="1">
    <location>
        <begin position="373"/>
        <end position="393"/>
    </location>
</feature>